<dbReference type="InterPro" id="IPR000182">
    <property type="entry name" value="GNAT_dom"/>
</dbReference>
<organism evidence="3 4">
    <name type="scientific">Arenimonas metalli CF5-1</name>
    <dbReference type="NCBI Taxonomy" id="1384056"/>
    <lineage>
        <taxon>Bacteria</taxon>
        <taxon>Pseudomonadati</taxon>
        <taxon>Pseudomonadota</taxon>
        <taxon>Gammaproteobacteria</taxon>
        <taxon>Lysobacterales</taxon>
        <taxon>Lysobacteraceae</taxon>
        <taxon>Arenimonas</taxon>
    </lineage>
</organism>
<evidence type="ECO:0000256" key="1">
    <source>
        <dbReference type="SAM" id="MobiDB-lite"/>
    </source>
</evidence>
<dbReference type="AlphaFoldDB" id="A0A091B734"/>
<gene>
    <name evidence="3" type="ORF">N787_08195</name>
</gene>
<protein>
    <recommendedName>
        <fullName evidence="2">N-acetyltransferase domain-containing protein</fullName>
    </recommendedName>
</protein>
<dbReference type="PANTHER" id="PTHR43441">
    <property type="entry name" value="RIBOSOMAL-PROTEIN-SERINE ACETYLTRANSFERASE"/>
    <property type="match status" value="1"/>
</dbReference>
<dbReference type="PATRIC" id="fig|1384056.3.peg.498"/>
<evidence type="ECO:0000313" key="3">
    <source>
        <dbReference type="EMBL" id="KFN47531.1"/>
    </source>
</evidence>
<dbReference type="SUPFAM" id="SSF55729">
    <property type="entry name" value="Acyl-CoA N-acyltransferases (Nat)"/>
    <property type="match status" value="1"/>
</dbReference>
<name>A0A091B734_9GAMM</name>
<dbReference type="Pfam" id="PF13302">
    <property type="entry name" value="Acetyltransf_3"/>
    <property type="match status" value="1"/>
</dbReference>
<feature type="domain" description="N-acetyltransferase" evidence="2">
    <location>
        <begin position="36"/>
        <end position="201"/>
    </location>
</feature>
<dbReference type="PROSITE" id="PS51186">
    <property type="entry name" value="GNAT"/>
    <property type="match status" value="1"/>
</dbReference>
<proteinExistence type="predicted"/>
<comment type="caution">
    <text evidence="3">The sequence shown here is derived from an EMBL/GenBank/DDBJ whole genome shotgun (WGS) entry which is preliminary data.</text>
</comment>
<dbReference type="GO" id="GO:1990189">
    <property type="term" value="F:protein N-terminal-serine acetyltransferase activity"/>
    <property type="evidence" value="ECO:0007669"/>
    <property type="project" value="TreeGrafter"/>
</dbReference>
<dbReference type="Proteomes" id="UP000029393">
    <property type="component" value="Unassembled WGS sequence"/>
</dbReference>
<dbReference type="EMBL" id="AVCK01000009">
    <property type="protein sequence ID" value="KFN47531.1"/>
    <property type="molecule type" value="Genomic_DNA"/>
</dbReference>
<dbReference type="eggNOG" id="COG1670">
    <property type="taxonomic scope" value="Bacteria"/>
</dbReference>
<accession>A0A091B734</accession>
<dbReference type="InterPro" id="IPR016181">
    <property type="entry name" value="Acyl_CoA_acyltransferase"/>
</dbReference>
<sequence>MALNPMPITRRARTVPMPPPGAVDADRLPTLVAPRLQLRWIEPADLDDLYGVFSDPDVTRYWSHLAWTSPDEATIYLEAIHQGFQQGNLFQWGIALRGDDRIIGSTTLYDIDHAQGRAELGFALARDHWGRRYAREALTVLLDHAFGPMAMRRIEVDVDPRNLPSLRTLEALGFRREGYLRQRWQVGGELQDSVLMGLLANDWRASR</sequence>
<dbReference type="GO" id="GO:0008999">
    <property type="term" value="F:protein-N-terminal-alanine acetyltransferase activity"/>
    <property type="evidence" value="ECO:0007669"/>
    <property type="project" value="TreeGrafter"/>
</dbReference>
<feature type="region of interest" description="Disordered" evidence="1">
    <location>
        <begin position="1"/>
        <end position="20"/>
    </location>
</feature>
<dbReference type="STRING" id="1384056.N787_08195"/>
<evidence type="ECO:0000313" key="4">
    <source>
        <dbReference type="Proteomes" id="UP000029393"/>
    </source>
</evidence>
<dbReference type="PANTHER" id="PTHR43441:SF11">
    <property type="entry name" value="RIBOSOMAL-PROTEIN-SERINE ACETYLTRANSFERASE"/>
    <property type="match status" value="1"/>
</dbReference>
<dbReference type="Gene3D" id="3.40.630.30">
    <property type="match status" value="1"/>
</dbReference>
<dbReference type="InterPro" id="IPR051908">
    <property type="entry name" value="Ribosomal_N-acetyltransferase"/>
</dbReference>
<reference evidence="3 4" key="1">
    <citation type="submission" date="2013-09" db="EMBL/GenBank/DDBJ databases">
        <title>Genome sequencing of Arenimonas metalli.</title>
        <authorList>
            <person name="Chen F."/>
            <person name="Wang G."/>
        </authorList>
    </citation>
    <scope>NUCLEOTIDE SEQUENCE [LARGE SCALE GENOMIC DNA]</scope>
    <source>
        <strain evidence="3 4">CF5-1</strain>
    </source>
</reference>
<dbReference type="GO" id="GO:0005737">
    <property type="term" value="C:cytoplasm"/>
    <property type="evidence" value="ECO:0007669"/>
    <property type="project" value="TreeGrafter"/>
</dbReference>
<evidence type="ECO:0000259" key="2">
    <source>
        <dbReference type="PROSITE" id="PS51186"/>
    </source>
</evidence>
<keyword evidence="4" id="KW-1185">Reference proteome</keyword>